<feature type="transmembrane region" description="Helical" evidence="7">
    <location>
        <begin position="113"/>
        <end position="130"/>
    </location>
</feature>
<evidence type="ECO:0000256" key="1">
    <source>
        <dbReference type="ARBA" id="ARBA00004651"/>
    </source>
</evidence>
<evidence type="ECO:0000256" key="3">
    <source>
        <dbReference type="ARBA" id="ARBA00022475"/>
    </source>
</evidence>
<keyword evidence="4 7" id="KW-0812">Transmembrane</keyword>
<dbReference type="PIRSF" id="PIRSF004810">
    <property type="entry name" value="ChrA"/>
    <property type="match status" value="1"/>
</dbReference>
<feature type="transmembrane region" description="Helical" evidence="7">
    <location>
        <begin position="330"/>
        <end position="349"/>
    </location>
</feature>
<reference evidence="8 9" key="1">
    <citation type="submission" date="2023-08" db="EMBL/GenBank/DDBJ databases">
        <title>Whole-genome sequencing of halo(alkali)philic microorganisms from hypersaline lakes.</title>
        <authorList>
            <person name="Sorokin D.Y."/>
            <person name="Abbas B."/>
            <person name="Merkel A.Y."/>
        </authorList>
    </citation>
    <scope>NUCLEOTIDE SEQUENCE [LARGE SCALE GENOMIC DNA]</scope>
    <source>
        <strain evidence="8 9">AB-CW4</strain>
    </source>
</reference>
<sequence length="392" mass="41017">MRASWEVFRVFLLLGLTSFGGPIAHLGFFQKEFVERRRWLASDTYAELIALCQFLPGPASSQAGFAIGLHRAGLTGALAAWLAFTLPSAIIMIALASGLALFEPGDYEGAVRALKAAAVGVVAWAVWGMARSLTPDWQRLLIAALAVATTLGLPLLLGLTAVGQIGAIVLGALLAPLLVPKVAVQTGSPLALPFHRRGGLLAGGLFLALLMGLPFMAWLSPATWLTISDAMYRAGALVFGGGHVVLPLLHAETVATGMMDEDTFLAGYGAAQALPGPLFAFGGFVGTVAGGIGIGLLALTIIFLPGMLILLAILPFWARVRENQRLRRHLAGVNAAVVGILAAAFYDPVLTAGIADWRDGLIALAVLTTLATGRLPIWLLIIIAAGAGWFIY</sequence>
<feature type="transmembrane region" description="Helical" evidence="7">
    <location>
        <begin position="231"/>
        <end position="251"/>
    </location>
</feature>
<name>A0ABU0W598_9GAMM</name>
<dbReference type="NCBIfam" id="TIGR00937">
    <property type="entry name" value="2A51"/>
    <property type="match status" value="1"/>
</dbReference>
<dbReference type="InterPro" id="IPR014047">
    <property type="entry name" value="Chr_Tranpt_l_chain"/>
</dbReference>
<dbReference type="PANTHER" id="PTHR33567">
    <property type="entry name" value="CHROMATE ION TRANSPORTER (EUROFUNG)"/>
    <property type="match status" value="1"/>
</dbReference>
<keyword evidence="5 7" id="KW-1133">Transmembrane helix</keyword>
<dbReference type="Pfam" id="PF02417">
    <property type="entry name" value="Chromate_transp"/>
    <property type="match status" value="2"/>
</dbReference>
<feature type="transmembrane region" description="Helical" evidence="7">
    <location>
        <begin position="7"/>
        <end position="28"/>
    </location>
</feature>
<comment type="caution">
    <text evidence="8">The sequence shown here is derived from an EMBL/GenBank/DDBJ whole genome shotgun (WGS) entry which is preliminary data.</text>
</comment>
<accession>A0ABU0W598</accession>
<evidence type="ECO:0000313" key="8">
    <source>
        <dbReference type="EMBL" id="MDQ2069192.1"/>
    </source>
</evidence>
<dbReference type="RefSeq" id="WP_306727679.1">
    <property type="nucleotide sequence ID" value="NZ_JAVDDT010000002.1"/>
</dbReference>
<dbReference type="InterPro" id="IPR003370">
    <property type="entry name" value="Chromate_transpt"/>
</dbReference>
<evidence type="ECO:0000256" key="7">
    <source>
        <dbReference type="SAM" id="Phobius"/>
    </source>
</evidence>
<keyword evidence="6 7" id="KW-0472">Membrane</keyword>
<evidence type="ECO:0000256" key="5">
    <source>
        <dbReference type="ARBA" id="ARBA00022989"/>
    </source>
</evidence>
<dbReference type="Proteomes" id="UP001239019">
    <property type="component" value="Unassembled WGS sequence"/>
</dbReference>
<feature type="transmembrane region" description="Helical" evidence="7">
    <location>
        <begin position="137"/>
        <end position="155"/>
    </location>
</feature>
<dbReference type="EMBL" id="JAVDDT010000002">
    <property type="protein sequence ID" value="MDQ2069192.1"/>
    <property type="molecule type" value="Genomic_DNA"/>
</dbReference>
<organism evidence="8 9">
    <name type="scientific">Natronospira bacteriovora</name>
    <dbReference type="NCBI Taxonomy" id="3069753"/>
    <lineage>
        <taxon>Bacteria</taxon>
        <taxon>Pseudomonadati</taxon>
        <taxon>Pseudomonadota</taxon>
        <taxon>Gammaproteobacteria</taxon>
        <taxon>Natronospirales</taxon>
        <taxon>Natronospiraceae</taxon>
        <taxon>Natronospira</taxon>
    </lineage>
</organism>
<proteinExistence type="inferred from homology"/>
<feature type="transmembrane region" description="Helical" evidence="7">
    <location>
        <begin position="161"/>
        <end position="179"/>
    </location>
</feature>
<evidence type="ECO:0000256" key="6">
    <source>
        <dbReference type="ARBA" id="ARBA00023136"/>
    </source>
</evidence>
<keyword evidence="3" id="KW-1003">Cell membrane</keyword>
<feature type="transmembrane region" description="Helical" evidence="7">
    <location>
        <begin position="263"/>
        <end position="286"/>
    </location>
</feature>
<evidence type="ECO:0000256" key="4">
    <source>
        <dbReference type="ARBA" id="ARBA00022692"/>
    </source>
</evidence>
<comment type="similarity">
    <text evidence="2">Belongs to the chromate ion transporter (CHR) (TC 2.A.51) family.</text>
</comment>
<feature type="transmembrane region" description="Helical" evidence="7">
    <location>
        <begin position="361"/>
        <end position="391"/>
    </location>
</feature>
<feature type="transmembrane region" description="Helical" evidence="7">
    <location>
        <begin position="81"/>
        <end position="101"/>
    </location>
</feature>
<evidence type="ECO:0000313" key="9">
    <source>
        <dbReference type="Proteomes" id="UP001239019"/>
    </source>
</evidence>
<evidence type="ECO:0000256" key="2">
    <source>
        <dbReference type="ARBA" id="ARBA00005262"/>
    </source>
</evidence>
<dbReference type="PANTHER" id="PTHR33567:SF3">
    <property type="entry name" value="CHROMATE ION TRANSPORTER (EUROFUNG)"/>
    <property type="match status" value="1"/>
</dbReference>
<protein>
    <submittedName>
        <fullName evidence="8">Chromate efflux transporter</fullName>
    </submittedName>
</protein>
<keyword evidence="9" id="KW-1185">Reference proteome</keyword>
<comment type="subcellular location">
    <subcellularLocation>
        <location evidence="1">Cell membrane</location>
        <topology evidence="1">Multi-pass membrane protein</topology>
    </subcellularLocation>
</comment>
<feature type="transmembrane region" description="Helical" evidence="7">
    <location>
        <begin position="292"/>
        <end position="318"/>
    </location>
</feature>
<gene>
    <name evidence="8" type="primary">chrA</name>
    <name evidence="8" type="ORF">RBH19_04845</name>
</gene>
<feature type="transmembrane region" description="Helical" evidence="7">
    <location>
        <begin position="200"/>
        <end position="219"/>
    </location>
</feature>